<protein>
    <submittedName>
        <fullName evidence="1">Uncharacterized protein</fullName>
    </submittedName>
</protein>
<organism evidence="1 2">
    <name type="scientific">Mariniflexile litorale</name>
    <dbReference type="NCBI Taxonomy" id="3045158"/>
    <lineage>
        <taxon>Bacteria</taxon>
        <taxon>Pseudomonadati</taxon>
        <taxon>Bacteroidota</taxon>
        <taxon>Flavobacteriia</taxon>
        <taxon>Flavobacteriales</taxon>
        <taxon>Flavobacteriaceae</taxon>
        <taxon>Mariniflexile</taxon>
    </lineage>
</organism>
<accession>A0AAU7EHH2</accession>
<dbReference type="Gene3D" id="1.50.10.20">
    <property type="match status" value="1"/>
</dbReference>
<dbReference type="KEGG" id="mlil:QLS71_002655"/>
<evidence type="ECO:0000313" key="2">
    <source>
        <dbReference type="Proteomes" id="UP001224325"/>
    </source>
</evidence>
<name>A0AAU7EHH2_9FLAO</name>
<reference evidence="1" key="1">
    <citation type="submission" date="2024-04" db="EMBL/GenBank/DDBJ databases">
        <title>Mariniflexile litorale, isolated from the shallow sediments of the Sea of Japan.</title>
        <authorList>
            <person name="Romanenko L."/>
            <person name="Isaeva M."/>
        </authorList>
    </citation>
    <scope>NUCLEOTIDE SEQUENCE [LARGE SCALE GENOMIC DNA]</scope>
    <source>
        <strain evidence="1">KMM 9835</strain>
    </source>
</reference>
<keyword evidence="2" id="KW-1185">Reference proteome</keyword>
<dbReference type="InterPro" id="IPR008930">
    <property type="entry name" value="Terpenoid_cyclase/PrenylTrfase"/>
</dbReference>
<dbReference type="RefSeq" id="WP_308990369.1">
    <property type="nucleotide sequence ID" value="NZ_CP155618.1"/>
</dbReference>
<dbReference type="Proteomes" id="UP001224325">
    <property type="component" value="Chromosome"/>
</dbReference>
<sequence length="380" mass="44865">MDKYALFQERLIKNSSKNKFKGIDPYDFASSNIKMPHALLSKVSFINKISPINLRPLLKIEPSENTKSNAIFFHAMALMDSNRYAEEIKFLKNWLQDSKSPEFKYYSLGFAFEMALTRYNSGPGKTSLIISLFAMFAFFEYYKVSKDQSALELICSFEQLLEEKWLKFEEENTLWYSYLPHQKDEVYNATAKVGRFYALYYEIYPSKAIESKIIKILNYLEKVQSLDGSWGYSVKNGYVDNFHTAFVLESIHHMHQVVKTQNSTEMFENGLADYIENCFKDNIPLHFHKLHYPKDVRSKLIYTEIRDIANAIILFSKVGMLHKAETILNYSIHKYYNQKEGYFYFFNNKIYKSKINYVRWQAWMALAITEFSNKKVNEKN</sequence>
<evidence type="ECO:0000313" key="1">
    <source>
        <dbReference type="EMBL" id="XBL14924.1"/>
    </source>
</evidence>
<dbReference type="AlphaFoldDB" id="A0AAU7EHH2"/>
<gene>
    <name evidence="1" type="ORF">QLS71_002655</name>
</gene>
<dbReference type="SUPFAM" id="SSF48239">
    <property type="entry name" value="Terpenoid cyclases/Protein prenyltransferases"/>
    <property type="match status" value="1"/>
</dbReference>
<dbReference type="EMBL" id="CP155618">
    <property type="protein sequence ID" value="XBL14924.1"/>
    <property type="molecule type" value="Genomic_DNA"/>
</dbReference>
<proteinExistence type="predicted"/>